<evidence type="ECO:0000313" key="2">
    <source>
        <dbReference type="Proteomes" id="UP000295344"/>
    </source>
</evidence>
<gene>
    <name evidence="1" type="ORF">CLV52_0048</name>
</gene>
<dbReference type="EMBL" id="SOAM01000001">
    <property type="protein sequence ID" value="TDS79519.1"/>
    <property type="molecule type" value="Genomic_DNA"/>
</dbReference>
<dbReference type="AlphaFoldDB" id="A0A4R7FPL9"/>
<keyword evidence="2" id="KW-1185">Reference proteome</keyword>
<dbReference type="Proteomes" id="UP000295344">
    <property type="component" value="Unassembled WGS sequence"/>
</dbReference>
<proteinExistence type="predicted"/>
<sequence>MSIELFEFKRLRSRWEAANPTVLPEEGYEPTVNIWIGWTTGLGLARHIESSQTLSRSTT</sequence>
<comment type="caution">
    <text evidence="1">The sequence shown here is derived from an EMBL/GenBank/DDBJ whole genome shotgun (WGS) entry which is preliminary data.</text>
</comment>
<protein>
    <submittedName>
        <fullName evidence="1">Uncharacterized protein</fullName>
    </submittedName>
</protein>
<name>A0A4R7FPL9_9MICO</name>
<organism evidence="1 2">
    <name type="scientific">Amnibacterium kyonggiense</name>
    <dbReference type="NCBI Taxonomy" id="595671"/>
    <lineage>
        <taxon>Bacteria</taxon>
        <taxon>Bacillati</taxon>
        <taxon>Actinomycetota</taxon>
        <taxon>Actinomycetes</taxon>
        <taxon>Micrococcales</taxon>
        <taxon>Microbacteriaceae</taxon>
        <taxon>Amnibacterium</taxon>
    </lineage>
</organism>
<reference evidence="1 2" key="1">
    <citation type="submission" date="2019-03" db="EMBL/GenBank/DDBJ databases">
        <title>Genomic Encyclopedia of Archaeal and Bacterial Type Strains, Phase II (KMG-II): from individual species to whole genera.</title>
        <authorList>
            <person name="Goeker M."/>
        </authorList>
    </citation>
    <scope>NUCLEOTIDE SEQUENCE [LARGE SCALE GENOMIC DNA]</scope>
    <source>
        <strain evidence="1 2">DSM 24782</strain>
    </source>
</reference>
<evidence type="ECO:0000313" key="1">
    <source>
        <dbReference type="EMBL" id="TDS79519.1"/>
    </source>
</evidence>
<accession>A0A4R7FPL9</accession>